<keyword evidence="2" id="KW-1185">Reference proteome</keyword>
<accession>A0A2I0HKR0</accession>
<sequence>MSKNTGSSNTVTPGEYKMYLDLPACTCDTGAQIAAQKDKEKMMDGSDQRWALSWAAQSAPHSKSWIGRRRGTGKDKKPLKILEWEKLSKDEQII</sequence>
<evidence type="ECO:0000313" key="2">
    <source>
        <dbReference type="Proteomes" id="UP000233551"/>
    </source>
</evidence>
<organism evidence="1 2">
    <name type="scientific">Punica granatum</name>
    <name type="common">Pomegranate</name>
    <dbReference type="NCBI Taxonomy" id="22663"/>
    <lineage>
        <taxon>Eukaryota</taxon>
        <taxon>Viridiplantae</taxon>
        <taxon>Streptophyta</taxon>
        <taxon>Embryophyta</taxon>
        <taxon>Tracheophyta</taxon>
        <taxon>Spermatophyta</taxon>
        <taxon>Magnoliopsida</taxon>
        <taxon>eudicotyledons</taxon>
        <taxon>Gunneridae</taxon>
        <taxon>Pentapetalae</taxon>
        <taxon>rosids</taxon>
        <taxon>malvids</taxon>
        <taxon>Myrtales</taxon>
        <taxon>Lythraceae</taxon>
        <taxon>Punica</taxon>
    </lineage>
</organism>
<dbReference type="Proteomes" id="UP000233551">
    <property type="component" value="Unassembled WGS sequence"/>
</dbReference>
<name>A0A2I0HKR0_PUNGR</name>
<proteinExistence type="predicted"/>
<gene>
    <name evidence="1" type="ORF">CRG98_047431</name>
</gene>
<comment type="caution">
    <text evidence="1">The sequence shown here is derived from an EMBL/GenBank/DDBJ whole genome shotgun (WGS) entry which is preliminary data.</text>
</comment>
<dbReference type="AlphaFoldDB" id="A0A2I0HKR0"/>
<dbReference type="EMBL" id="PGOL01007974">
    <property type="protein sequence ID" value="PKI32173.1"/>
    <property type="molecule type" value="Genomic_DNA"/>
</dbReference>
<reference evidence="1 2" key="1">
    <citation type="submission" date="2017-11" db="EMBL/GenBank/DDBJ databases">
        <title>De-novo sequencing of pomegranate (Punica granatum L.) genome.</title>
        <authorList>
            <person name="Akparov Z."/>
            <person name="Amiraslanov A."/>
            <person name="Hajiyeva S."/>
            <person name="Abbasov M."/>
            <person name="Kaur K."/>
            <person name="Hamwieh A."/>
            <person name="Solovyev V."/>
            <person name="Salamov A."/>
            <person name="Braich B."/>
            <person name="Kosarev P."/>
            <person name="Mahmoud A."/>
            <person name="Hajiyev E."/>
            <person name="Babayeva S."/>
            <person name="Izzatullayeva V."/>
            <person name="Mammadov A."/>
            <person name="Mammadov A."/>
            <person name="Sharifova S."/>
            <person name="Ojaghi J."/>
            <person name="Eynullazada K."/>
            <person name="Bayramov B."/>
            <person name="Abdulazimova A."/>
            <person name="Shahmuradov I."/>
        </authorList>
    </citation>
    <scope>NUCLEOTIDE SEQUENCE [LARGE SCALE GENOMIC DNA]</scope>
    <source>
        <strain evidence="2">cv. AG2017</strain>
        <tissue evidence="1">Leaf</tissue>
    </source>
</reference>
<protein>
    <submittedName>
        <fullName evidence="1">Uncharacterized protein</fullName>
    </submittedName>
</protein>
<evidence type="ECO:0000313" key="1">
    <source>
        <dbReference type="EMBL" id="PKI32173.1"/>
    </source>
</evidence>